<keyword evidence="4" id="KW-1185">Reference proteome</keyword>
<dbReference type="InterPro" id="IPR028974">
    <property type="entry name" value="TSP_type-3_rpt"/>
</dbReference>
<dbReference type="RefSeq" id="WP_248433313.1">
    <property type="nucleotide sequence ID" value="NZ_CP096205.1"/>
</dbReference>
<feature type="domain" description="IgGFc-binding protein N-terminal" evidence="2">
    <location>
        <begin position="134"/>
        <end position="446"/>
    </location>
</feature>
<evidence type="ECO:0000313" key="4">
    <source>
        <dbReference type="Proteomes" id="UP000830583"/>
    </source>
</evidence>
<reference evidence="3" key="1">
    <citation type="submission" date="2022-04" db="EMBL/GenBank/DDBJ databases">
        <title>Consumption of N2O by Flavobacterium azooxidireducens sp. nov. isolated from Decomposing Leaf Litter of Phragmites australis (Cav.).</title>
        <authorList>
            <person name="Behrendt U."/>
            <person name="Spanner T."/>
            <person name="Augustin J."/>
            <person name="Horn M.A."/>
            <person name="Kolb S."/>
            <person name="Ulrich A."/>
        </authorList>
    </citation>
    <scope>NUCLEOTIDE SEQUENCE</scope>
    <source>
        <strain evidence="3">IGB 4-14</strain>
    </source>
</reference>
<dbReference type="Gene3D" id="4.10.1080.10">
    <property type="entry name" value="TSP type-3 repeat"/>
    <property type="match status" value="1"/>
</dbReference>
<evidence type="ECO:0000259" key="2">
    <source>
        <dbReference type="Pfam" id="PF17517"/>
    </source>
</evidence>
<protein>
    <submittedName>
        <fullName evidence="3">T9SS type B sorting domain-containing protein</fullName>
    </submittedName>
</protein>
<evidence type="ECO:0000313" key="3">
    <source>
        <dbReference type="EMBL" id="UPQ78387.1"/>
    </source>
</evidence>
<dbReference type="SUPFAM" id="SSF103647">
    <property type="entry name" value="TSP type-3 repeat"/>
    <property type="match status" value="1"/>
</dbReference>
<gene>
    <name evidence="3" type="ORF">M0M57_12250</name>
</gene>
<dbReference type="EMBL" id="CP096205">
    <property type="protein sequence ID" value="UPQ78387.1"/>
    <property type="molecule type" value="Genomic_DNA"/>
</dbReference>
<dbReference type="NCBIfam" id="TIGR04131">
    <property type="entry name" value="Bac_Flav_CTERM"/>
    <property type="match status" value="1"/>
</dbReference>
<dbReference type="InterPro" id="IPR026341">
    <property type="entry name" value="T9SS_type_B"/>
</dbReference>
<feature type="signal peptide" evidence="1">
    <location>
        <begin position="1"/>
        <end position="17"/>
    </location>
</feature>
<dbReference type="Proteomes" id="UP000830583">
    <property type="component" value="Chromosome"/>
</dbReference>
<feature type="chain" id="PRO_5046761139" evidence="1">
    <location>
        <begin position="18"/>
        <end position="1506"/>
    </location>
</feature>
<dbReference type="InterPro" id="IPR035234">
    <property type="entry name" value="IgGFc-bd_N"/>
</dbReference>
<dbReference type="Pfam" id="PF13585">
    <property type="entry name" value="CHU_C"/>
    <property type="match status" value="1"/>
</dbReference>
<organism evidence="3 4">
    <name type="scientific">Flavobacterium azooxidireducens</name>
    <dbReference type="NCBI Taxonomy" id="1871076"/>
    <lineage>
        <taxon>Bacteria</taxon>
        <taxon>Pseudomonadati</taxon>
        <taxon>Bacteroidota</taxon>
        <taxon>Flavobacteriia</taxon>
        <taxon>Flavobacteriales</taxon>
        <taxon>Flavobacteriaceae</taxon>
        <taxon>Flavobacterium</taxon>
    </lineage>
</organism>
<proteinExistence type="predicted"/>
<accession>A0ABY4KC77</accession>
<dbReference type="Pfam" id="PF17517">
    <property type="entry name" value="IgGFc_binding"/>
    <property type="match status" value="1"/>
</dbReference>
<dbReference type="InterPro" id="IPR013783">
    <property type="entry name" value="Ig-like_fold"/>
</dbReference>
<dbReference type="Gene3D" id="2.60.40.10">
    <property type="entry name" value="Immunoglobulins"/>
    <property type="match status" value="1"/>
</dbReference>
<evidence type="ECO:0000256" key="1">
    <source>
        <dbReference type="SAM" id="SignalP"/>
    </source>
</evidence>
<keyword evidence="1" id="KW-0732">Signal</keyword>
<sequence>MKKIALFFLLFTLNCFAQFSKTHYIPPITGASIQPIQNQFIYISSPSLTPVNFTINSIGGNTVNGTVSRDQPYVYNIGFGDNTSLFVSTGNLNTVFNNKGYIIEAEDQVYVAIRFTASNENNQASGIVSKGLAGLGTDFRIGAFTNRGLSNFGYTNNHLTFISVLATENNTTVSFDDIKPGVQLIGNAGVGNTPPPVTLNRGESYVMAVTGPTFANRDGLIGALVSSDKPIVVNCGSFAGTNGNVDNNLDLGIDQIVSAERTGNEYIFVRGFGDNLTERVLIVAHEDDTQISINGALQQTIDAGEYVAIDGSFYSTEGNMYVQTSKNVFAYQGVGGAIQANQEMYFVPPLSCQTPKIIDNIPLVNLIGNISYTTNSGINIVTETGAELNFIVNGINYTLTSLPAGINVQGPFSITGNTDYETYQIVGLTGNISVFSTKQLYLSYFGSNNAATYGGYYSGFTFQPEISFNRLDVNSSNCIPNVRLSVNTLSPFDTYQWYFNGVALVEVDPENSPTQPQYKPTAPGLYYLSATIVGCTTTLTLISDEIPVSDCPIDTDNDGVNDNIDQDLDNDGIANCTESYGNQDINLSNTTTGTINVGSYSNTFTGTISTDGPEIAVAQPLVGNSSGNFVTQPAIGIDNTVSYRLDFAQPISLSMEYVLAANNVDLLSSTGEFIIETSVNKTITLLNPNGQLLVDTNYDGIFENNVTEYSSFQIRFRLNSAVPLAAGSGTFKFMVHLADYISITHKNISENSSKATFKFIATCVPKDTDGDGIPDLLDLDSDNDGIPDNIEAQGQNFIAYTSDDLNNDGISDAYGLGLTPIDTDGDGIPDYLDLDSDNDGIYDLTESGSNASDLNFNGVIDGTNFGTNGLFNSLETNPNNGILNYTIADTNADGIANYISLDSDGDLCNDVIEAGFIDVNGNGLVGNTSISVDANGIVLGSGGYTTPNQNYIIAAPIEISTQPIDQTACTYLNANFTLTATISDSYQWQLSTDNGTTWNNINDSDNYIGTLTDTLQVLGISNSMNNYRYRVVLNRNGNSCGLLSDDAVLTINPAPVLTSPISIVQCDDDFSNDGISDVNLLQKNNVISSNFANETFSYFTSQIAAQNNDSTLQITNPLAYNTGNSTVWVRVVNALGCYEVGQINVFVSATQIPNTFLRTFAKCDDFVDAVNDDRDGIATFDFSSVTNDLIGTLPATTPFTIKYYKTEADALAETDINGISLEITNINSYRNTDFRDFQQIWVRVDSTLDNSCYGLGPLVELTVTKLPELEIGFTEIICFGVDSITFDAGIKEGTISDYTYQWYRNDVIINNETNYELTVDEDGFYKVIVTNSFGCEQERIIEIVYSQPATFDDIIVVDLVENNTVTVLVSGSGDYVYSLDSANGLYQTSNIFENVIAGIYTVYVKDANGCGIVEQEIAVLGAPKFFTPNGDGYNDTWKIRGANEKYNFNSIIYIFNRFGKLIKQIGTTGEGWDGTYNGSPLPADDYWYSIQFEDGRSAKGHFSLKR</sequence>
<name>A0ABY4KC77_9FLAO</name>